<dbReference type="InterPro" id="IPR044946">
    <property type="entry name" value="Restrct_endonuc_typeI_TRD_sf"/>
</dbReference>
<keyword evidence="6" id="KW-0378">Hydrolase</keyword>
<dbReference type="EMBL" id="JAASQP010000001">
    <property type="protein sequence ID" value="NIJ24636.1"/>
    <property type="molecule type" value="Genomic_DNA"/>
</dbReference>
<keyword evidence="7" id="KW-1185">Reference proteome</keyword>
<accession>A0ABX0U4P7</accession>
<feature type="domain" description="Type I restriction modification DNA specificity" evidence="5">
    <location>
        <begin position="197"/>
        <end position="364"/>
    </location>
</feature>
<dbReference type="GO" id="GO:0009035">
    <property type="term" value="F:type I site-specific deoxyribonuclease activity"/>
    <property type="evidence" value="ECO:0007669"/>
    <property type="project" value="UniProtKB-EC"/>
</dbReference>
<dbReference type="PANTHER" id="PTHR30408">
    <property type="entry name" value="TYPE-1 RESTRICTION ENZYME ECOKI SPECIFICITY PROTEIN"/>
    <property type="match status" value="1"/>
</dbReference>
<dbReference type="Gene3D" id="3.90.220.20">
    <property type="entry name" value="DNA methylase specificity domains"/>
    <property type="match status" value="2"/>
</dbReference>
<organism evidence="6 7">
    <name type="scientific">Sphingomonas japonica</name>
    <dbReference type="NCBI Taxonomy" id="511662"/>
    <lineage>
        <taxon>Bacteria</taxon>
        <taxon>Pseudomonadati</taxon>
        <taxon>Pseudomonadota</taxon>
        <taxon>Alphaproteobacteria</taxon>
        <taxon>Sphingomonadales</taxon>
        <taxon>Sphingomonadaceae</taxon>
        <taxon>Sphingomonas</taxon>
    </lineage>
</organism>
<comment type="similarity">
    <text evidence="1">Belongs to the type-I restriction system S methylase family.</text>
</comment>
<dbReference type="CDD" id="cd17273">
    <property type="entry name" value="RMtype1_S_EcoJA69PI-TRD1-CR1_like"/>
    <property type="match status" value="1"/>
</dbReference>
<dbReference type="SUPFAM" id="SSF116734">
    <property type="entry name" value="DNA methylase specificity domain"/>
    <property type="match status" value="2"/>
</dbReference>
<evidence type="ECO:0000256" key="2">
    <source>
        <dbReference type="ARBA" id="ARBA00022747"/>
    </source>
</evidence>
<reference evidence="6 7" key="1">
    <citation type="submission" date="2020-03" db="EMBL/GenBank/DDBJ databases">
        <title>Genomic Encyclopedia of Type Strains, Phase IV (KMG-IV): sequencing the most valuable type-strain genomes for metagenomic binning, comparative biology and taxonomic classification.</title>
        <authorList>
            <person name="Goeker M."/>
        </authorList>
    </citation>
    <scope>NUCLEOTIDE SEQUENCE [LARGE SCALE GENOMIC DNA]</scope>
    <source>
        <strain evidence="6 7">DSM 22753</strain>
    </source>
</reference>
<sequence length="393" mass="42760">MIAWPTVALKDCVRVVGGATPKSGVAEFWDGDVPWTTPKDLSDLSGKFLSDTPRKITASGLKGCSAELLPPNSVLFSSRAPIGHVAINTVPMATNQGFKSMVPGPRIDASYLYWWLKSNRAQLELLGNGATFKEVSKAIVERIEIPLPPLVEQKRIAAILDQADDLRRKRQRTIERLNQLGQSIFHEMFGDAVTNPMGWKTALLGDIVRSGDKINYGVVQPGEEVEVGIPLVRVGDLLSGYIDPRKVKQIDPDIEANYKRSRLAGDEILIGCVGSIGTVALAHEGLRGANIARAVARVPVDTNVATREFVAEQIKSPAVQNYFAAETRTVAQPTLNIGLIVSAPIILPPISDQRKFADRNSVVRETLVSLIKHAAKQDALLSSLQHRAFLGEL</sequence>
<dbReference type="InterPro" id="IPR052021">
    <property type="entry name" value="Type-I_RS_S_subunit"/>
</dbReference>
<name>A0ABX0U4P7_9SPHN</name>
<evidence type="ECO:0000313" key="7">
    <source>
        <dbReference type="Proteomes" id="UP000788153"/>
    </source>
</evidence>
<feature type="coiled-coil region" evidence="4">
    <location>
        <begin position="156"/>
        <end position="183"/>
    </location>
</feature>
<keyword evidence="3" id="KW-0238">DNA-binding</keyword>
<gene>
    <name evidence="6" type="ORF">FHT01_002178</name>
</gene>
<dbReference type="RefSeq" id="WP_140046971.1">
    <property type="nucleotide sequence ID" value="NZ_BAAAEV010000001.1"/>
</dbReference>
<keyword evidence="2" id="KW-0680">Restriction system</keyword>
<dbReference type="InterPro" id="IPR000055">
    <property type="entry name" value="Restrct_endonuc_typeI_TRD"/>
</dbReference>
<evidence type="ECO:0000313" key="6">
    <source>
        <dbReference type="EMBL" id="NIJ24636.1"/>
    </source>
</evidence>
<comment type="caution">
    <text evidence="6">The sequence shown here is derived from an EMBL/GenBank/DDBJ whole genome shotgun (WGS) entry which is preliminary data.</text>
</comment>
<keyword evidence="4" id="KW-0175">Coiled coil</keyword>
<feature type="domain" description="Type I restriction modification DNA specificity" evidence="5">
    <location>
        <begin position="3"/>
        <end position="175"/>
    </location>
</feature>
<dbReference type="Proteomes" id="UP000788153">
    <property type="component" value="Unassembled WGS sequence"/>
</dbReference>
<dbReference type="CDD" id="cd17256">
    <property type="entry name" value="RMtype1_S_EcoJA65PI-TRD1-CR1_like"/>
    <property type="match status" value="1"/>
</dbReference>
<dbReference type="Pfam" id="PF01420">
    <property type="entry name" value="Methylase_S"/>
    <property type="match status" value="2"/>
</dbReference>
<evidence type="ECO:0000259" key="5">
    <source>
        <dbReference type="Pfam" id="PF01420"/>
    </source>
</evidence>
<proteinExistence type="inferred from homology"/>
<evidence type="ECO:0000256" key="1">
    <source>
        <dbReference type="ARBA" id="ARBA00010923"/>
    </source>
</evidence>
<dbReference type="PANTHER" id="PTHR30408:SF12">
    <property type="entry name" value="TYPE I RESTRICTION ENZYME MJAVIII SPECIFICITY SUBUNIT"/>
    <property type="match status" value="1"/>
</dbReference>
<evidence type="ECO:0000256" key="3">
    <source>
        <dbReference type="ARBA" id="ARBA00023125"/>
    </source>
</evidence>
<evidence type="ECO:0000256" key="4">
    <source>
        <dbReference type="SAM" id="Coils"/>
    </source>
</evidence>
<protein>
    <submittedName>
        <fullName evidence="6">Type I restriction enzyme S subunit</fullName>
        <ecNumber evidence="6">3.1.21.3</ecNumber>
    </submittedName>
</protein>
<dbReference type="EC" id="3.1.21.3" evidence="6"/>